<dbReference type="SUPFAM" id="SSF63825">
    <property type="entry name" value="YWTD domain"/>
    <property type="match status" value="1"/>
</dbReference>
<feature type="chain" id="PRO_5011513826" evidence="2">
    <location>
        <begin position="36"/>
        <end position="1019"/>
    </location>
</feature>
<dbReference type="InterPro" id="IPR011059">
    <property type="entry name" value="Metal-dep_hydrolase_composite"/>
</dbReference>
<dbReference type="SUPFAM" id="SSF51556">
    <property type="entry name" value="Metallo-dependent hydrolases"/>
    <property type="match status" value="1"/>
</dbReference>
<evidence type="ECO:0000259" key="3">
    <source>
        <dbReference type="Pfam" id="PF01979"/>
    </source>
</evidence>
<dbReference type="PANTHER" id="PTHR36842:SF1">
    <property type="entry name" value="PROTEIN TOLB"/>
    <property type="match status" value="1"/>
</dbReference>
<evidence type="ECO:0000256" key="1">
    <source>
        <dbReference type="ARBA" id="ARBA00009820"/>
    </source>
</evidence>
<dbReference type="RefSeq" id="WP_229209756.1">
    <property type="nucleotide sequence ID" value="NZ_FNXY01000008.1"/>
</dbReference>
<sequence length="1019" mass="111783">MMNKLNAYSFNVLNSFSKKYFKTLSLILFVLPLNAALADADISGTRHGFTLDSVKVKLTEGTNIALTLSPDKKTIVMDLQGTIYSVPFSGGQAKPLTDPMGDCRQPVFSPDGSKIAFQAFWDGNFHIYTVGLNGGSPVQLTSGVFDDREPCYSPDGKKMVFSSDRSGNYDVWELDLASGELTQLTKDAANDFFPSYSADGSQIAYVSERTSGPGIYIMDSKGKEKLFLTSKGKLSSPVWHPKEQKIIFNNFDQGKSLLDIAKVGGGDWETLSENTEDVFPFKVAWISETEYLYTSDGLIKKRKLGDKSVSTIPFEVGMSLSHDKYKLKVHDFNSVATNKVKGIRGPVVSPDGNSIAFTALGDMWLLKKGSDKPVQLTNDSFIEIDPAWSADGKQLAYVCDRKGNMDLYVRDMATGAEKLVLNATDNITFPSFSADGSKIAYYQKDPAAFGRYFLKMLELSSNKETILYAPLFDGSQPSWSADGKFVVISALQPFSSRYREGVSKFLVISTVDKTFKFITPINEKTLSTRGKNGPYWSPDGTKFAFSMDGVLWTVAVDKEGNLLNAPRRLTNELAENPSWTGDSKSIVYMATDIIKKISLADGSVTTLPINLTYKIKQPTGQVVVHAGKLFNGRSKEYLTNVDVIIVGNRIQKIEPHKAGRAGKIIDASKQTVIPGLIEMHTHQTAAAGEQLGRLWLGYGITTIREPGGDPYDVIERKESWASGRRAGPRNFYTGGILDGSRIYYGMNVGNVAGAQLDLELEKAKRLGYDMMKTYVRMPDAMQQRVTIFAHNLGIPVSSHEIYPAMKYGVDAVEHMGATSRRGYSPKLSALNNSYQDVVELLVKSGMNITPTASLQGGLPMLVQKDPDFFDNKQFKAFYSEDAIGELKNMTSLRIKNNPAFLSSFGNIQKTAKAMIDQGGHVTPGTDSPIIQPGLSYHAELQSWVDGGISPFETLRSATLFSAEALGVSKDLGTLETGKLADLVIIEGDPLKNIKDVLNVNTVIRNGEIFPIDGLLKKAN</sequence>
<dbReference type="Gene3D" id="2.30.40.10">
    <property type="entry name" value="Urease, subunit C, domain 1"/>
    <property type="match status" value="2"/>
</dbReference>
<dbReference type="Gene3D" id="3.20.20.140">
    <property type="entry name" value="Metal-dependent hydrolases"/>
    <property type="match status" value="2"/>
</dbReference>
<protein>
    <submittedName>
        <fullName evidence="4">Periplasmic component of the Tol biopolymer transport system</fullName>
    </submittedName>
</protein>
<dbReference type="EMBL" id="FNXY01000008">
    <property type="protein sequence ID" value="SEJ47958.1"/>
    <property type="molecule type" value="Genomic_DNA"/>
</dbReference>
<evidence type="ECO:0000313" key="4">
    <source>
        <dbReference type="EMBL" id="SEJ47958.1"/>
    </source>
</evidence>
<dbReference type="SUPFAM" id="SSF82171">
    <property type="entry name" value="DPP6 N-terminal domain-like"/>
    <property type="match status" value="1"/>
</dbReference>
<keyword evidence="2" id="KW-0732">Signal</keyword>
<feature type="domain" description="Amidohydrolase-related" evidence="3">
    <location>
        <begin position="911"/>
        <end position="1008"/>
    </location>
</feature>
<dbReference type="PANTHER" id="PTHR36842">
    <property type="entry name" value="PROTEIN TOLB HOMOLOG"/>
    <property type="match status" value="1"/>
</dbReference>
<dbReference type="InterPro" id="IPR011042">
    <property type="entry name" value="6-blade_b-propeller_TolB-like"/>
</dbReference>
<name>A0A1H6Z3H8_9BACT</name>
<dbReference type="InterPro" id="IPR032466">
    <property type="entry name" value="Metal_Hydrolase"/>
</dbReference>
<dbReference type="SUPFAM" id="SSF51338">
    <property type="entry name" value="Composite domain of metallo-dependent hydrolases"/>
    <property type="match status" value="1"/>
</dbReference>
<evidence type="ECO:0000256" key="2">
    <source>
        <dbReference type="SAM" id="SignalP"/>
    </source>
</evidence>
<reference evidence="4 5" key="1">
    <citation type="submission" date="2016-10" db="EMBL/GenBank/DDBJ databases">
        <authorList>
            <person name="de Groot N.N."/>
        </authorList>
    </citation>
    <scope>NUCLEOTIDE SEQUENCE [LARGE SCALE GENOMIC DNA]</scope>
    <source>
        <strain evidence="4 5">DSM 19938</strain>
    </source>
</reference>
<dbReference type="STRING" id="408657.SAMN04487995_4906"/>
<dbReference type="Proteomes" id="UP000199532">
    <property type="component" value="Unassembled WGS sequence"/>
</dbReference>
<proteinExistence type="inferred from homology"/>
<keyword evidence="5" id="KW-1185">Reference proteome</keyword>
<dbReference type="Pfam" id="PF07676">
    <property type="entry name" value="PD40"/>
    <property type="match status" value="7"/>
</dbReference>
<gene>
    <name evidence="4" type="ORF">SAMN04487995_4906</name>
</gene>
<evidence type="ECO:0000313" key="5">
    <source>
        <dbReference type="Proteomes" id="UP000199532"/>
    </source>
</evidence>
<dbReference type="AlphaFoldDB" id="A0A1H6Z3H8"/>
<dbReference type="InterPro" id="IPR011659">
    <property type="entry name" value="WD40"/>
</dbReference>
<accession>A0A1H6Z3H8</accession>
<dbReference type="InterPro" id="IPR006680">
    <property type="entry name" value="Amidohydro-rel"/>
</dbReference>
<dbReference type="GO" id="GO:0016810">
    <property type="term" value="F:hydrolase activity, acting on carbon-nitrogen (but not peptide) bonds"/>
    <property type="evidence" value="ECO:0007669"/>
    <property type="project" value="InterPro"/>
</dbReference>
<feature type="signal peptide" evidence="2">
    <location>
        <begin position="1"/>
        <end position="35"/>
    </location>
</feature>
<dbReference type="Pfam" id="PF01979">
    <property type="entry name" value="Amidohydro_1"/>
    <property type="match status" value="1"/>
</dbReference>
<dbReference type="Gene3D" id="2.120.10.30">
    <property type="entry name" value="TolB, C-terminal domain"/>
    <property type="match status" value="2"/>
</dbReference>
<comment type="similarity">
    <text evidence="1">Belongs to the TolB family.</text>
</comment>
<organism evidence="4 5">
    <name type="scientific">Dyadobacter koreensis</name>
    <dbReference type="NCBI Taxonomy" id="408657"/>
    <lineage>
        <taxon>Bacteria</taxon>
        <taxon>Pseudomonadati</taxon>
        <taxon>Bacteroidota</taxon>
        <taxon>Cytophagia</taxon>
        <taxon>Cytophagales</taxon>
        <taxon>Spirosomataceae</taxon>
        <taxon>Dyadobacter</taxon>
    </lineage>
</organism>